<dbReference type="InterPro" id="IPR033979">
    <property type="entry name" value="MINDY_domain"/>
</dbReference>
<feature type="compositionally biased region" description="Pro residues" evidence="5">
    <location>
        <begin position="360"/>
        <end position="387"/>
    </location>
</feature>
<dbReference type="GO" id="GO:0016020">
    <property type="term" value="C:membrane"/>
    <property type="evidence" value="ECO:0007669"/>
    <property type="project" value="UniProtKB-SubCell"/>
</dbReference>
<evidence type="ECO:0000313" key="10">
    <source>
        <dbReference type="Proteomes" id="UP001283341"/>
    </source>
</evidence>
<evidence type="ECO:0000259" key="7">
    <source>
        <dbReference type="Pfam" id="PF02544"/>
    </source>
</evidence>
<dbReference type="PANTHER" id="PTHR18063">
    <property type="entry name" value="NF-E2 INDUCIBLE PROTEIN"/>
    <property type="match status" value="1"/>
</dbReference>
<sequence length="1202" mass="130272">MVTRKPLPGNAAVPSAVPPLIQIQSPTPTTPRVRPEPWETFDDEDQDESEDKVWGDQPHSRQQDVYGHKKPPPHVAPDHVPTALRPGASTSPSYAGLEEEDNVWVESAESPDDGSKSDIDRVPSVLRPGSGGQRKQVDKVDENEADNDFVRVPTVLRPGGGAARPETNPFKRKLSAGAIQPGSTDATPATTLPVPTVPVDAFSQLDIAEQSTNPWQPALPINREAVAIPPIPGMSEQDVGNDAWNSAKPSRQATPGPGSNSPALISIPSEAGSAGWEEEPRKSSLPPPLVPAPDQEVLQDSHAWDDLGTVNKGKTPAQAIPLPTGGSTGSGDDWNLIDVEAPPGPPPKQSAWGSSGNAPVAPPKDVPAQGPPLPPRQSTEEPPPQPPRHIKKINWYDVTAPQNPRTSPILVQNANGPCPLVALTNTALVETLRSRERITLGLLLDAVFDELMSDRRTSPDRDLPDVTELYEFLKGLHTGMNVNPRFVPTPEAINVLKRTSLTHVHPTDRTNLIPGTFEATKEMALYATDDAASYEDAQNLLFREEELEDKLESPRHQGLTAEEQQIYQDILTIKSFLSISATQLTSYGLDVIRQSMKPGSVAILFRNDHFSTLYRHPQTLELLTLVTDAGYASHDEVVWESLVDVNGDFRLRQSSGSQPASYAAAAGGSSNDGDWTTAQRQQAPPENPPTSPTHEQEDRDLALALQLQEEEDERHRAEQERRRRERQTTGNANSGRGGARNSQVSTATGPAAPARRSSNTVNSVPVTTTSSRGGRGGATAAAGRGTTGAHSSAQTVRSLIPPVVRPRTNRAADDGLDDAPPSYEQAAKATPYVPPAGHPSHPASSPTSSTEGNHPMAAGLASGPPNANTAVSSSSTVGGAGGLQTENHTVRDSLGATETAREHLIKMTVGLVNNWYPLSRDNYNIVLSIWKWFPVAAQLQWVTSWYGMGKTSTASRFNLPGRIGWFTMEAPGFFSLLYTMNTLPNQNGISSLPWQNKVLGALFVIHYSYRAILFPIIQPSMAPLHILIWLFALCFQVINGSCIGAWLGAYGPTTPAQWDATVPVWQFSFGIALFYVGLAANYYHDDELREIRRREMARQERVAKQSGQPPKTIDKHYEIPQAVDRVAGLLHGGWLGVLACEVLSAERGDFDAAARCEWEEVVCGQVWGGEDQEEVGCYSWCVVNTLVTIRWCQFVCVRIVEG</sequence>
<dbReference type="Pfam" id="PF02544">
    <property type="entry name" value="Steroid_dh"/>
    <property type="match status" value="1"/>
</dbReference>
<dbReference type="EMBL" id="JAUEDM010000006">
    <property type="protein sequence ID" value="KAK3314530.1"/>
    <property type="molecule type" value="Genomic_DNA"/>
</dbReference>
<evidence type="ECO:0000256" key="3">
    <source>
        <dbReference type="ARBA" id="ARBA00022989"/>
    </source>
</evidence>
<evidence type="ECO:0000256" key="6">
    <source>
        <dbReference type="SAM" id="Phobius"/>
    </source>
</evidence>
<feature type="compositionally biased region" description="Low complexity" evidence="5">
    <location>
        <begin position="728"/>
        <end position="742"/>
    </location>
</feature>
<evidence type="ECO:0000256" key="4">
    <source>
        <dbReference type="ARBA" id="ARBA00023136"/>
    </source>
</evidence>
<feature type="transmembrane region" description="Helical" evidence="6">
    <location>
        <begin position="1024"/>
        <end position="1047"/>
    </location>
</feature>
<feature type="compositionally biased region" description="Low complexity" evidence="5">
    <location>
        <begin position="184"/>
        <end position="195"/>
    </location>
</feature>
<feature type="domain" description="MINDY deubiquitinase" evidence="8">
    <location>
        <begin position="389"/>
        <end position="648"/>
    </location>
</feature>
<dbReference type="PANTHER" id="PTHR18063:SF6">
    <property type="entry name" value="UBIQUITIN CARBOXYL-TERMINAL HYDROLASE"/>
    <property type="match status" value="1"/>
</dbReference>
<reference evidence="9" key="2">
    <citation type="submission" date="2023-06" db="EMBL/GenBank/DDBJ databases">
        <authorList>
            <consortium name="Lawrence Berkeley National Laboratory"/>
            <person name="Haridas S."/>
            <person name="Hensen N."/>
            <person name="Bonometti L."/>
            <person name="Westerberg I."/>
            <person name="Brannstrom I.O."/>
            <person name="Guillou S."/>
            <person name="Cros-Aarteil S."/>
            <person name="Calhoun S."/>
            <person name="Kuo A."/>
            <person name="Mondo S."/>
            <person name="Pangilinan J."/>
            <person name="Riley R."/>
            <person name="Labutti K."/>
            <person name="Andreopoulos B."/>
            <person name="Lipzen A."/>
            <person name="Chen C."/>
            <person name="Yanf M."/>
            <person name="Daum C."/>
            <person name="Ng V."/>
            <person name="Clum A."/>
            <person name="Steindorff A."/>
            <person name="Ohm R."/>
            <person name="Martin F."/>
            <person name="Silar P."/>
            <person name="Natvig D."/>
            <person name="Lalanne C."/>
            <person name="Gautier V."/>
            <person name="Ament-Velasquez S.L."/>
            <person name="Kruys A."/>
            <person name="Hutchinson M.I."/>
            <person name="Powell A.J."/>
            <person name="Barry K."/>
            <person name="Miller A.N."/>
            <person name="Grigoriev I.V."/>
            <person name="Debuchy R."/>
            <person name="Gladieux P."/>
            <person name="Thoren M.H."/>
            <person name="Johannesson H."/>
        </authorList>
    </citation>
    <scope>NUCLEOTIDE SEQUENCE</scope>
    <source>
        <strain evidence="9">CBS 118394</strain>
    </source>
</reference>
<feature type="compositionally biased region" description="Acidic residues" evidence="5">
    <location>
        <begin position="39"/>
        <end position="50"/>
    </location>
</feature>
<dbReference type="GO" id="GO:0016807">
    <property type="term" value="F:cysteine-type carboxypeptidase activity"/>
    <property type="evidence" value="ECO:0007669"/>
    <property type="project" value="TreeGrafter"/>
</dbReference>
<dbReference type="GO" id="GO:0071108">
    <property type="term" value="P:protein K48-linked deubiquitination"/>
    <property type="evidence" value="ECO:0007669"/>
    <property type="project" value="TreeGrafter"/>
</dbReference>
<evidence type="ECO:0000256" key="2">
    <source>
        <dbReference type="ARBA" id="ARBA00022692"/>
    </source>
</evidence>
<comment type="subcellular location">
    <subcellularLocation>
        <location evidence="1">Membrane</location>
        <topology evidence="1">Multi-pass membrane protein</topology>
    </subcellularLocation>
</comment>
<feature type="compositionally biased region" description="Low complexity" evidence="5">
    <location>
        <begin position="838"/>
        <end position="850"/>
    </location>
</feature>
<protein>
    <recommendedName>
        <fullName evidence="11">MINDY deubiquitinase domain-containing protein</fullName>
    </recommendedName>
</protein>
<gene>
    <name evidence="9" type="ORF">B0H66DRAFT_576763</name>
</gene>
<dbReference type="Pfam" id="PF04424">
    <property type="entry name" value="MINDY_DUB"/>
    <property type="match status" value="1"/>
</dbReference>
<dbReference type="GO" id="GO:0004843">
    <property type="term" value="F:cysteine-type deubiquitinase activity"/>
    <property type="evidence" value="ECO:0007669"/>
    <property type="project" value="InterPro"/>
</dbReference>
<proteinExistence type="predicted"/>
<dbReference type="InterPro" id="IPR001104">
    <property type="entry name" value="3-oxo-5_a-steroid_4-DH_C"/>
</dbReference>
<feature type="compositionally biased region" description="Low complexity" evidence="5">
    <location>
        <begin position="755"/>
        <end position="793"/>
    </location>
</feature>
<feature type="compositionally biased region" description="Polar residues" evidence="5">
    <location>
        <begin position="671"/>
        <end position="684"/>
    </location>
</feature>
<accession>A0AAE0HX77</accession>
<comment type="caution">
    <text evidence="9">The sequence shown here is derived from an EMBL/GenBank/DDBJ whole genome shotgun (WGS) entry which is preliminary data.</text>
</comment>
<evidence type="ECO:0000313" key="9">
    <source>
        <dbReference type="EMBL" id="KAK3314530.1"/>
    </source>
</evidence>
<name>A0AAE0HX77_9PEZI</name>
<keyword evidence="3 6" id="KW-1133">Transmembrane helix</keyword>
<dbReference type="GO" id="GO:0005829">
    <property type="term" value="C:cytosol"/>
    <property type="evidence" value="ECO:0007669"/>
    <property type="project" value="TreeGrafter"/>
</dbReference>
<feature type="compositionally biased region" description="Polar residues" evidence="5">
    <location>
        <begin position="243"/>
        <end position="263"/>
    </location>
</feature>
<evidence type="ECO:0000256" key="1">
    <source>
        <dbReference type="ARBA" id="ARBA00004141"/>
    </source>
</evidence>
<feature type="region of interest" description="Disordered" evidence="5">
    <location>
        <begin position="229"/>
        <end position="390"/>
    </location>
</feature>
<feature type="region of interest" description="Disordered" evidence="5">
    <location>
        <begin position="654"/>
        <end position="889"/>
    </location>
</feature>
<dbReference type="GO" id="GO:0071944">
    <property type="term" value="C:cell periphery"/>
    <property type="evidence" value="ECO:0007669"/>
    <property type="project" value="TreeGrafter"/>
</dbReference>
<dbReference type="Proteomes" id="UP001283341">
    <property type="component" value="Unassembled WGS sequence"/>
</dbReference>
<feature type="compositionally biased region" description="Low complexity" evidence="5">
    <location>
        <begin position="654"/>
        <end position="669"/>
    </location>
</feature>
<feature type="compositionally biased region" description="Basic and acidic residues" evidence="5">
    <location>
        <begin position="51"/>
        <end position="62"/>
    </location>
</feature>
<dbReference type="GO" id="GO:0016627">
    <property type="term" value="F:oxidoreductase activity, acting on the CH-CH group of donors"/>
    <property type="evidence" value="ECO:0007669"/>
    <property type="project" value="InterPro"/>
</dbReference>
<feature type="compositionally biased region" description="Basic and acidic residues" evidence="5">
    <location>
        <begin position="713"/>
        <end position="722"/>
    </location>
</feature>
<feature type="transmembrane region" description="Helical" evidence="6">
    <location>
        <begin position="998"/>
        <end position="1017"/>
    </location>
</feature>
<keyword evidence="4 6" id="KW-0472">Membrane</keyword>
<evidence type="ECO:0000259" key="8">
    <source>
        <dbReference type="Pfam" id="PF04424"/>
    </source>
</evidence>
<keyword evidence="2 6" id="KW-0812">Transmembrane</keyword>
<dbReference type="InterPro" id="IPR007518">
    <property type="entry name" value="MINDY"/>
</dbReference>
<evidence type="ECO:0008006" key="11">
    <source>
        <dbReference type="Google" id="ProtNLM"/>
    </source>
</evidence>
<feature type="domain" description="3-oxo-5-alpha-steroid 4-dehydrogenase C-terminal" evidence="7">
    <location>
        <begin position="1024"/>
        <end position="1095"/>
    </location>
</feature>
<reference evidence="9" key="1">
    <citation type="journal article" date="2023" name="Mol. Phylogenet. Evol.">
        <title>Genome-scale phylogeny and comparative genomics of the fungal order Sordariales.</title>
        <authorList>
            <person name="Hensen N."/>
            <person name="Bonometti L."/>
            <person name="Westerberg I."/>
            <person name="Brannstrom I.O."/>
            <person name="Guillou S."/>
            <person name="Cros-Aarteil S."/>
            <person name="Calhoun S."/>
            <person name="Haridas S."/>
            <person name="Kuo A."/>
            <person name="Mondo S."/>
            <person name="Pangilinan J."/>
            <person name="Riley R."/>
            <person name="LaButti K."/>
            <person name="Andreopoulos B."/>
            <person name="Lipzen A."/>
            <person name="Chen C."/>
            <person name="Yan M."/>
            <person name="Daum C."/>
            <person name="Ng V."/>
            <person name="Clum A."/>
            <person name="Steindorff A."/>
            <person name="Ohm R.A."/>
            <person name="Martin F."/>
            <person name="Silar P."/>
            <person name="Natvig D.O."/>
            <person name="Lalanne C."/>
            <person name="Gautier V."/>
            <person name="Ament-Velasquez S.L."/>
            <person name="Kruys A."/>
            <person name="Hutchinson M.I."/>
            <person name="Powell A.J."/>
            <person name="Barry K."/>
            <person name="Miller A.N."/>
            <person name="Grigoriev I.V."/>
            <person name="Debuchy R."/>
            <person name="Gladieux P."/>
            <person name="Hiltunen Thoren M."/>
            <person name="Johannesson H."/>
        </authorList>
    </citation>
    <scope>NUCLEOTIDE SEQUENCE</scope>
    <source>
        <strain evidence="9">CBS 118394</strain>
    </source>
</reference>
<dbReference type="GO" id="GO:0006629">
    <property type="term" value="P:lipid metabolic process"/>
    <property type="evidence" value="ECO:0007669"/>
    <property type="project" value="InterPro"/>
</dbReference>
<dbReference type="AlphaFoldDB" id="A0AAE0HX77"/>
<organism evidence="9 10">
    <name type="scientific">Apodospora peruviana</name>
    <dbReference type="NCBI Taxonomy" id="516989"/>
    <lineage>
        <taxon>Eukaryota</taxon>
        <taxon>Fungi</taxon>
        <taxon>Dikarya</taxon>
        <taxon>Ascomycota</taxon>
        <taxon>Pezizomycotina</taxon>
        <taxon>Sordariomycetes</taxon>
        <taxon>Sordariomycetidae</taxon>
        <taxon>Sordariales</taxon>
        <taxon>Lasiosphaeriaceae</taxon>
        <taxon>Apodospora</taxon>
    </lineage>
</organism>
<evidence type="ECO:0000256" key="5">
    <source>
        <dbReference type="SAM" id="MobiDB-lite"/>
    </source>
</evidence>
<dbReference type="GO" id="GO:1990380">
    <property type="term" value="F:K48-linked deubiquitinase activity"/>
    <property type="evidence" value="ECO:0007669"/>
    <property type="project" value="InterPro"/>
</dbReference>
<feature type="region of interest" description="Disordered" evidence="5">
    <location>
        <begin position="1"/>
        <end position="195"/>
    </location>
</feature>
<feature type="transmembrane region" description="Helical" evidence="6">
    <location>
        <begin position="1067"/>
        <end position="1084"/>
    </location>
</feature>
<keyword evidence="10" id="KW-1185">Reference proteome</keyword>